<feature type="domain" description="Teneurin-like YD-shell" evidence="2">
    <location>
        <begin position="1159"/>
        <end position="1440"/>
    </location>
</feature>
<feature type="domain" description="Teneurin-like YD-shell" evidence="2">
    <location>
        <begin position="858"/>
        <end position="1018"/>
    </location>
</feature>
<evidence type="ECO:0000259" key="2">
    <source>
        <dbReference type="Pfam" id="PF25023"/>
    </source>
</evidence>
<dbReference type="EMBL" id="SSOB01000056">
    <property type="protein sequence ID" value="THF73415.1"/>
    <property type="molecule type" value="Genomic_DNA"/>
</dbReference>
<dbReference type="Gene3D" id="2.180.10.10">
    <property type="entry name" value="RHS repeat-associated core"/>
    <property type="match status" value="2"/>
</dbReference>
<protein>
    <submittedName>
        <fullName evidence="3">RHS repeat-associated core domain-containing protein</fullName>
    </submittedName>
</protein>
<keyword evidence="4" id="KW-1185">Reference proteome</keyword>
<dbReference type="PANTHER" id="PTHR32305:SF15">
    <property type="entry name" value="PROTEIN RHSA-RELATED"/>
    <property type="match status" value="1"/>
</dbReference>
<evidence type="ECO:0000313" key="4">
    <source>
        <dbReference type="Proteomes" id="UP000310636"/>
    </source>
</evidence>
<dbReference type="InterPro" id="IPR022385">
    <property type="entry name" value="Rhs_assc_core"/>
</dbReference>
<dbReference type="InterPro" id="IPR031325">
    <property type="entry name" value="RHS_repeat"/>
</dbReference>
<dbReference type="InterPro" id="IPR050708">
    <property type="entry name" value="T6SS_VgrG/RHS"/>
</dbReference>
<comment type="caution">
    <text evidence="3">The sequence shown here is derived from an EMBL/GenBank/DDBJ whole genome shotgun (WGS) entry which is preliminary data.</text>
</comment>
<evidence type="ECO:0000313" key="3">
    <source>
        <dbReference type="EMBL" id="THF73415.1"/>
    </source>
</evidence>
<dbReference type="InterPro" id="IPR006530">
    <property type="entry name" value="YD"/>
</dbReference>
<dbReference type="NCBIfam" id="TIGR03696">
    <property type="entry name" value="Rhs_assc_core"/>
    <property type="match status" value="1"/>
</dbReference>
<name>A0A4S4BGG3_9BACL</name>
<proteinExistence type="predicted"/>
<evidence type="ECO:0000256" key="1">
    <source>
        <dbReference type="ARBA" id="ARBA00022737"/>
    </source>
</evidence>
<dbReference type="RefSeq" id="WP_136373409.1">
    <property type="nucleotide sequence ID" value="NZ_SSOB01000056.1"/>
</dbReference>
<reference evidence="3 4" key="1">
    <citation type="submission" date="2019-04" db="EMBL/GenBank/DDBJ databases">
        <title>Cohnella sp. nov. isolated from preserved vegetables.</title>
        <authorList>
            <person name="Lin S.-Y."/>
            <person name="Hung M.-H."/>
            <person name="Young C.-C."/>
        </authorList>
    </citation>
    <scope>NUCLEOTIDE SEQUENCE [LARGE SCALE GENOMIC DNA]</scope>
    <source>
        <strain evidence="3 4">CC-MHH1044</strain>
    </source>
</reference>
<sequence length="1668" mass="182862">MRNWLLTLGMGFALVWGVLLVGSSYVNAAVSDDDVYSAFNAVTVQEQINQTNKPQYADRAGNSEIIDPASGNLIWQSTQIQLPGREGLDLNIGVMYDLKNSFFYMRHKKTDGNLKKYNYLSSRYDLGAGWAFQFPSIQKLDDYLYYHGGDGAVYKANTKSLTSSLIFFSLIGYPGTDKQLVEEIGVGSFSNGVDSSKYYLEYDDDRREYFSADGRLLGLTDRFGNKITFQYVERTAYDDETYKYISSITDTVGRVVTFTYNDSTTTNYYSNITLSVADPNGNVVQKVTYGKWFWNLLFNGEEDGTAPVLGYIIDENSEYTYFDYGVSTNYFHFSEKTVTANSGWNSYHPLLYVQNKNSKTYYEYDKAARNLGAGGFGEENRVNLKKDILYKNTSTTQGTYNAVAYTYINDYTGYPTYKSASAMDKGYSFSSTATLSSSTATNGLATTTEFNGNQQEHIITTKAPNGEKQVITNLTFSAAYPSKPTKIEVKVYSSDSDTAPVTLYLSRNYTSWGTNAADSKLLTLSQYTSTKYLTSYTYESNRHFLSSKSWYQEKTGSQLSESYTYYSDGRLKTYTDANGVTTTYCYEAISTSGAVTSNCSNSSTVVSGMLQKVKATKSLGNGQSSISEVYYSADTSYAYPSKTVSYFTTTNSTGTAITQAIQKTMTYDMGTGLLKTETDSAGNTTSYAYDILGRVTSVTYPSFTNLNGTEYNVTDSYTYTNTNIPSTADSANAGLNALKVISQRKYVRTSDSSSTIVSNQVAYYDGFGSLRYATETNSGTTQITQYRMDDLNRAVYAIDPMGNTTTVTYDAWGNAKETADVYGNLYVTENDPKARKVTQYLVAAMDVTAYRADSTVASLKSNYIEHDYDQWGNLSSNKVYKDWPAQSQPLMETYTYDLVGNLKTYADPNGNTNSNGVTTSYSYDGLNQLTSVTDAIDQMTTYTYDANGLMTGATIQAGASGTPQSLKTKTYNEAGLMTSKLDTSSNVETYAYNNLGLLQQAVDRKSTVFTYAYDEQQHNTIVTATGSSGGTQQNKTIIGSNGILYTTNETYQNGSKTGTLTAGMDYLNRVTSLSLQNANSTYTSYLGLTYDSNGRITVTNAGATSSGGFYVRYKYAQKRLDKVQVNGSSITNDTAASNVTYAYYANGQVKSVTYPTLTSGSTLVTTYVYDALGRVSTVTNAKGTTTLSKYTYTYDNNGNVVALVEVVTGQTAKSSTYSYDKLNRLTGIVRSGRTITYVYDLQGNRQTVFDSNPGEFDMNETSYTYDLFNVLTSATYGTNSASFDYTPDGMRYKKTSGSAVTQYRYNPNGEVIAEVNSSNATVANYVRGDRLLVKKDVSTSKDYYYLYNGHGDVVQIVDTAGAIVNSYSYDEWGNLASQSEQISNMFKYAGEVYDSETGLYYLRARYYDPSMGRFINEDTYEGQIDNPLTLNLYTYVGNNPLRYTDPSGHCFTDWLGKSYCKKAWNATKGFAVDTYNKAVNADWSEIALGLTQLVGGATEAWAGSSIAIAGSETGVLIAVGGYIAVDGVSNMSGGASRIKNGWSGSKAGDEWNFMKNAYKDLLGDGLGSNFYNATQIGIGIFTIGSGISSLPAEAASVTKFGYGIKLVSDGAKTYTKVSQSGSLVTISTYTEGNVLVTQTVINTTKITSGTLLIGVDGINVYGAEDSLH</sequence>
<dbReference type="Proteomes" id="UP000310636">
    <property type="component" value="Unassembled WGS sequence"/>
</dbReference>
<dbReference type="Pfam" id="PF05593">
    <property type="entry name" value="RHS_repeat"/>
    <property type="match status" value="1"/>
</dbReference>
<dbReference type="PANTHER" id="PTHR32305">
    <property type="match status" value="1"/>
</dbReference>
<gene>
    <name evidence="3" type="ORF">E6C55_29415</name>
</gene>
<organism evidence="3 4">
    <name type="scientific">Cohnella fermenti</name>
    <dbReference type="NCBI Taxonomy" id="2565925"/>
    <lineage>
        <taxon>Bacteria</taxon>
        <taxon>Bacillati</taxon>
        <taxon>Bacillota</taxon>
        <taxon>Bacilli</taxon>
        <taxon>Bacillales</taxon>
        <taxon>Paenibacillaceae</taxon>
        <taxon>Cohnella</taxon>
    </lineage>
</organism>
<dbReference type="Pfam" id="PF25023">
    <property type="entry name" value="TEN_YD-shell"/>
    <property type="match status" value="2"/>
</dbReference>
<dbReference type="OrthoDB" id="41445at2"/>
<accession>A0A4S4BGG3</accession>
<dbReference type="NCBIfam" id="TIGR01643">
    <property type="entry name" value="YD_repeat_2x"/>
    <property type="match status" value="1"/>
</dbReference>
<keyword evidence="1" id="KW-0677">Repeat</keyword>
<dbReference type="InterPro" id="IPR056823">
    <property type="entry name" value="TEN-like_YD-shell"/>
</dbReference>